<reference evidence="1 2" key="1">
    <citation type="journal article" date="2014" name="Genome Announc.">
        <title>Draft Genome Sequence of Fervidicella metallireducens Strain AeBT, an Iron-Reducing Thermoanaerobe from the Great Artesian Basin.</title>
        <authorList>
            <person name="Patel B.K."/>
        </authorList>
    </citation>
    <scope>NUCLEOTIDE SEQUENCE [LARGE SCALE GENOMIC DNA]</scope>
    <source>
        <strain evidence="1 2">AeB</strain>
    </source>
</reference>
<dbReference type="EMBL" id="AZQP01000010">
    <property type="protein sequence ID" value="EYE89025.1"/>
    <property type="molecule type" value="Genomic_DNA"/>
</dbReference>
<proteinExistence type="predicted"/>
<evidence type="ECO:0000313" key="2">
    <source>
        <dbReference type="Proteomes" id="UP000019681"/>
    </source>
</evidence>
<comment type="caution">
    <text evidence="1">The sequence shown here is derived from an EMBL/GenBank/DDBJ whole genome shotgun (WGS) entry which is preliminary data.</text>
</comment>
<sequence length="31" mass="3813">MECKELITFEYEIRHCYNQYIVFKWDAGGIL</sequence>
<organism evidence="1 2">
    <name type="scientific">Fervidicella metallireducens AeB</name>
    <dbReference type="NCBI Taxonomy" id="1403537"/>
    <lineage>
        <taxon>Bacteria</taxon>
        <taxon>Bacillati</taxon>
        <taxon>Bacillota</taxon>
        <taxon>Clostridia</taxon>
        <taxon>Eubacteriales</taxon>
        <taxon>Clostridiaceae</taxon>
        <taxon>Fervidicella</taxon>
    </lineage>
</organism>
<dbReference type="AlphaFoldDB" id="A0A017RYM7"/>
<name>A0A017RYM7_9CLOT</name>
<gene>
    <name evidence="1" type="ORF">Q428_04975</name>
</gene>
<evidence type="ECO:0000313" key="1">
    <source>
        <dbReference type="EMBL" id="EYE89025.1"/>
    </source>
</evidence>
<keyword evidence="2" id="KW-1185">Reference proteome</keyword>
<dbReference type="Proteomes" id="UP000019681">
    <property type="component" value="Unassembled WGS sequence"/>
</dbReference>
<accession>A0A017RYM7</accession>
<protein>
    <submittedName>
        <fullName evidence="1">Uncharacterized protein</fullName>
    </submittedName>
</protein>